<feature type="region of interest" description="Disordered" evidence="1">
    <location>
        <begin position="132"/>
        <end position="182"/>
    </location>
</feature>
<keyword evidence="2" id="KW-1185">Reference proteome</keyword>
<dbReference type="OrthoDB" id="10070342at2759"/>
<dbReference type="GeneID" id="109468437"/>
<reference evidence="3" key="1">
    <citation type="submission" date="2025-08" db="UniProtKB">
        <authorList>
            <consortium name="RefSeq"/>
        </authorList>
    </citation>
    <scope>IDENTIFICATION</scope>
    <source>
        <tissue evidence="3">Gonad</tissue>
    </source>
</reference>
<dbReference type="RefSeq" id="XP_019622242.1">
    <property type="nucleotide sequence ID" value="XM_019766683.1"/>
</dbReference>
<dbReference type="KEGG" id="bbel:109468437"/>
<evidence type="ECO:0000313" key="3">
    <source>
        <dbReference type="RefSeq" id="XP_019622242.1"/>
    </source>
</evidence>
<proteinExistence type="predicted"/>
<dbReference type="AlphaFoldDB" id="A0A6P4YUC8"/>
<gene>
    <name evidence="3" type="primary">LOC109468437</name>
</gene>
<name>A0A6P4YUC8_BRABE</name>
<evidence type="ECO:0000256" key="1">
    <source>
        <dbReference type="SAM" id="MobiDB-lite"/>
    </source>
</evidence>
<feature type="compositionally biased region" description="Basic and acidic residues" evidence="1">
    <location>
        <begin position="172"/>
        <end position="182"/>
    </location>
</feature>
<evidence type="ECO:0000313" key="2">
    <source>
        <dbReference type="Proteomes" id="UP000515135"/>
    </source>
</evidence>
<sequence>MADRLNSIHMSYPPPATAQRPVQRSMINGTANGVGFPVRAMDPSQLKARLVSMAPQQAPINTQALRMRGPTKAQMNTRAQPIAPKLEPLVYPDLYLHVMKRESPMLQSHQERNQPAYIHQVARQALLAQGKIVPSPVANGKARPTSSGKRRKLHTVDPLEPPPTTTSPLPDLPEHLQHKQIA</sequence>
<organism evidence="2 3">
    <name type="scientific">Branchiostoma belcheri</name>
    <name type="common">Amphioxus</name>
    <dbReference type="NCBI Taxonomy" id="7741"/>
    <lineage>
        <taxon>Eukaryota</taxon>
        <taxon>Metazoa</taxon>
        <taxon>Chordata</taxon>
        <taxon>Cephalochordata</taxon>
        <taxon>Leptocardii</taxon>
        <taxon>Amphioxiformes</taxon>
        <taxon>Branchiostomatidae</taxon>
        <taxon>Branchiostoma</taxon>
    </lineage>
</organism>
<dbReference type="Proteomes" id="UP000515135">
    <property type="component" value="Unplaced"/>
</dbReference>
<feature type="region of interest" description="Disordered" evidence="1">
    <location>
        <begin position="1"/>
        <end position="20"/>
    </location>
</feature>
<protein>
    <submittedName>
        <fullName evidence="3">Uncharacterized protein LOC109468437</fullName>
    </submittedName>
</protein>
<accession>A0A6P4YUC8</accession>